<name>A0A0R2UGZ1_9GAMM</name>
<dbReference type="SUPFAM" id="SSF56281">
    <property type="entry name" value="Metallo-hydrolase/oxidoreductase"/>
    <property type="match status" value="1"/>
</dbReference>
<gene>
    <name evidence="2" type="ORF">ABS24_07315</name>
</gene>
<evidence type="ECO:0000313" key="2">
    <source>
        <dbReference type="EMBL" id="KRO97090.1"/>
    </source>
</evidence>
<dbReference type="EMBL" id="LICA01000018">
    <property type="protein sequence ID" value="KRO97090.1"/>
    <property type="molecule type" value="Genomic_DNA"/>
</dbReference>
<sequence length="254" mass="28082">MRFASLGSGSKGNSTLIETQDTCVMVDCGFGVRDVCRRLLALDKTPEDLSAILVTHEHSDHWKGVVPLARKFSIPIFLTAGCLKSRDRVYEGVNFNIIDSHIPFTIGDIQVTPVPVPHDAREPVQYVFDAHGIKFGILTDIGHSTPFVEGQYSNCHGLLLEANYDQEMLDSGPYPSFLKERVGGNFGHLSNDQLSAFLLKIDQRNLKVILIGHVSEKNNHIDKVKLAIADSLLARDPLEYASQETGSPWIELNG</sequence>
<organism evidence="2 3">
    <name type="scientific">SAR92 bacterium BACL26 MAG-121220-bin70</name>
    <dbReference type="NCBI Taxonomy" id="1655626"/>
    <lineage>
        <taxon>Bacteria</taxon>
        <taxon>Pseudomonadati</taxon>
        <taxon>Pseudomonadota</taxon>
        <taxon>Gammaproteobacteria</taxon>
        <taxon>Cellvibrionales</taxon>
        <taxon>Porticoccaceae</taxon>
        <taxon>SAR92 clade</taxon>
    </lineage>
</organism>
<dbReference type="PANTHER" id="PTHR47619:SF1">
    <property type="entry name" value="EXODEOXYRIBONUCLEASE WALJ"/>
    <property type="match status" value="1"/>
</dbReference>
<feature type="domain" description="Metallo-beta-lactamase" evidence="1">
    <location>
        <begin position="11"/>
        <end position="188"/>
    </location>
</feature>
<dbReference type="PANTHER" id="PTHR47619">
    <property type="entry name" value="METALLO-HYDROLASE YYCJ-RELATED"/>
    <property type="match status" value="1"/>
</dbReference>
<evidence type="ECO:0000313" key="3">
    <source>
        <dbReference type="Proteomes" id="UP000051213"/>
    </source>
</evidence>
<dbReference type="Proteomes" id="UP000051213">
    <property type="component" value="Unassembled WGS sequence"/>
</dbReference>
<comment type="caution">
    <text evidence="2">The sequence shown here is derived from an EMBL/GenBank/DDBJ whole genome shotgun (WGS) entry which is preliminary data.</text>
</comment>
<evidence type="ECO:0000259" key="1">
    <source>
        <dbReference type="SMART" id="SM00849"/>
    </source>
</evidence>
<dbReference type="Gene3D" id="3.60.15.10">
    <property type="entry name" value="Ribonuclease Z/Hydroxyacylglutathione hydrolase-like"/>
    <property type="match status" value="1"/>
</dbReference>
<reference evidence="2 3" key="1">
    <citation type="submission" date="2015-10" db="EMBL/GenBank/DDBJ databases">
        <title>Metagenome-Assembled Genomes uncover a global brackish microbiome.</title>
        <authorList>
            <person name="Hugerth L.W."/>
            <person name="Larsson J."/>
            <person name="Alneberg J."/>
            <person name="Lindh M.V."/>
            <person name="Legrand C."/>
            <person name="Pinhassi J."/>
            <person name="Andersson A.F."/>
        </authorList>
    </citation>
    <scope>NUCLEOTIDE SEQUENCE [LARGE SCALE GENOMIC DNA]</scope>
    <source>
        <strain evidence="2">BACL26 MAG-121220-bin70</strain>
    </source>
</reference>
<dbReference type="GO" id="GO:0016787">
    <property type="term" value="F:hydrolase activity"/>
    <property type="evidence" value="ECO:0007669"/>
    <property type="project" value="UniProtKB-KW"/>
</dbReference>
<dbReference type="InterPro" id="IPR001279">
    <property type="entry name" value="Metallo-B-lactamas"/>
</dbReference>
<keyword evidence="2" id="KW-0378">Hydrolase</keyword>
<dbReference type="InterPro" id="IPR052533">
    <property type="entry name" value="WalJ/YycJ-like"/>
</dbReference>
<proteinExistence type="predicted"/>
<protein>
    <submittedName>
        <fullName evidence="2">MBL fold metallo-hydrolase</fullName>
    </submittedName>
</protein>
<dbReference type="InterPro" id="IPR036866">
    <property type="entry name" value="RibonucZ/Hydroxyglut_hydro"/>
</dbReference>
<accession>A0A0R2UGZ1</accession>
<dbReference type="Pfam" id="PF12706">
    <property type="entry name" value="Lactamase_B_2"/>
    <property type="match status" value="1"/>
</dbReference>
<dbReference type="SMART" id="SM00849">
    <property type="entry name" value="Lactamase_B"/>
    <property type="match status" value="1"/>
</dbReference>
<dbReference type="AlphaFoldDB" id="A0A0R2UGZ1"/>